<dbReference type="GO" id="GO:0016887">
    <property type="term" value="F:ATP hydrolysis activity"/>
    <property type="evidence" value="ECO:0007669"/>
    <property type="project" value="InterPro"/>
</dbReference>
<dbReference type="SMART" id="SM00382">
    <property type="entry name" value="AAA"/>
    <property type="match status" value="1"/>
</dbReference>
<sequence length="288" mass="31452">MQLTISNLNKTYSNGVHALKDVNLTINQGMFGLLGPNGAGKSSLMRTIATLQEPDSGSISLGNINVLTQKEEVRKTLGYLPQEFGVYPKVDAITLLNHLAVLKGITNTTERKSVVEALLHKTNLWGARKKNLGGYSGGMKQRFGIAQALLANPKLIIVDEPTAGLDPAERNRFLNLLSELGENTVVILSTHIVDDVKELCSDMAVFNKGEVLFKGSPDEALNAIVGKIWEKRISKAELSDYKNNFKVISEKLIAGNPIIHVFAESNPDGTFEPVEGDLEDVYFSKIFA</sequence>
<evidence type="ECO:0000313" key="7">
    <source>
        <dbReference type="Proteomes" id="UP000293162"/>
    </source>
</evidence>
<dbReference type="PANTHER" id="PTHR43335">
    <property type="entry name" value="ABC TRANSPORTER, ATP-BINDING PROTEIN"/>
    <property type="match status" value="1"/>
</dbReference>
<dbReference type="InterPro" id="IPR027417">
    <property type="entry name" value="P-loop_NTPase"/>
</dbReference>
<dbReference type="GO" id="GO:0005524">
    <property type="term" value="F:ATP binding"/>
    <property type="evidence" value="ECO:0007669"/>
    <property type="project" value="UniProtKB-KW"/>
</dbReference>
<accession>A0A4V1ZDK8</accession>
<dbReference type="PROSITE" id="PS50893">
    <property type="entry name" value="ABC_TRANSPORTER_2"/>
    <property type="match status" value="1"/>
</dbReference>
<dbReference type="Proteomes" id="UP000293162">
    <property type="component" value="Unassembled WGS sequence"/>
</dbReference>
<evidence type="ECO:0000256" key="4">
    <source>
        <dbReference type="ARBA" id="ARBA00022840"/>
    </source>
</evidence>
<evidence type="ECO:0000256" key="1">
    <source>
        <dbReference type="ARBA" id="ARBA00005417"/>
    </source>
</evidence>
<reference evidence="6 7" key="1">
    <citation type="submission" date="2019-02" db="EMBL/GenBank/DDBJ databases">
        <title>Bacterial novel species Emticicia sp. 17J42-9 isolated from soil.</title>
        <authorList>
            <person name="Jung H.-Y."/>
        </authorList>
    </citation>
    <scope>NUCLEOTIDE SEQUENCE [LARGE SCALE GENOMIC DNA]</scope>
    <source>
        <strain evidence="6 7">17J42-9</strain>
    </source>
</reference>
<dbReference type="PANTHER" id="PTHR43335:SF2">
    <property type="entry name" value="ABC TRANSPORTER, ATP-BINDING PROTEIN"/>
    <property type="match status" value="1"/>
</dbReference>
<dbReference type="InterPro" id="IPR003439">
    <property type="entry name" value="ABC_transporter-like_ATP-bd"/>
</dbReference>
<proteinExistence type="inferred from homology"/>
<keyword evidence="7" id="KW-1185">Reference proteome</keyword>
<feature type="domain" description="ABC transporter" evidence="5">
    <location>
        <begin position="3"/>
        <end position="233"/>
    </location>
</feature>
<evidence type="ECO:0000256" key="2">
    <source>
        <dbReference type="ARBA" id="ARBA00022448"/>
    </source>
</evidence>
<name>A0A4V1ZDK8_9BACT</name>
<dbReference type="RefSeq" id="WP_130020186.1">
    <property type="nucleotide sequence ID" value="NZ_SEWF01000007.1"/>
</dbReference>
<comment type="similarity">
    <text evidence="1">Belongs to the ABC transporter superfamily.</text>
</comment>
<dbReference type="AlphaFoldDB" id="A0A4V1ZDK8"/>
<evidence type="ECO:0000259" key="5">
    <source>
        <dbReference type="PROSITE" id="PS50893"/>
    </source>
</evidence>
<dbReference type="Gene3D" id="3.40.50.300">
    <property type="entry name" value="P-loop containing nucleotide triphosphate hydrolases"/>
    <property type="match status" value="1"/>
</dbReference>
<dbReference type="SUPFAM" id="SSF52540">
    <property type="entry name" value="P-loop containing nucleoside triphosphate hydrolases"/>
    <property type="match status" value="1"/>
</dbReference>
<keyword evidence="2" id="KW-0813">Transport</keyword>
<evidence type="ECO:0000256" key="3">
    <source>
        <dbReference type="ARBA" id="ARBA00022741"/>
    </source>
</evidence>
<dbReference type="InterPro" id="IPR003593">
    <property type="entry name" value="AAA+_ATPase"/>
</dbReference>
<keyword evidence="3" id="KW-0547">Nucleotide-binding</keyword>
<organism evidence="6 7">
    <name type="scientific">Emticicia agri</name>
    <dbReference type="NCBI Taxonomy" id="2492393"/>
    <lineage>
        <taxon>Bacteria</taxon>
        <taxon>Pseudomonadati</taxon>
        <taxon>Bacteroidota</taxon>
        <taxon>Cytophagia</taxon>
        <taxon>Cytophagales</taxon>
        <taxon>Leadbetterellaceae</taxon>
        <taxon>Emticicia</taxon>
    </lineage>
</organism>
<keyword evidence="4 6" id="KW-0067">ATP-binding</keyword>
<dbReference type="InterPro" id="IPR017871">
    <property type="entry name" value="ABC_transporter-like_CS"/>
</dbReference>
<dbReference type="Pfam" id="PF00005">
    <property type="entry name" value="ABC_tran"/>
    <property type="match status" value="1"/>
</dbReference>
<comment type="caution">
    <text evidence="6">The sequence shown here is derived from an EMBL/GenBank/DDBJ whole genome shotgun (WGS) entry which is preliminary data.</text>
</comment>
<dbReference type="OrthoDB" id="9808363at2"/>
<protein>
    <submittedName>
        <fullName evidence="6">ABC transporter ATP-binding protein</fullName>
    </submittedName>
</protein>
<dbReference type="PROSITE" id="PS00211">
    <property type="entry name" value="ABC_TRANSPORTER_1"/>
    <property type="match status" value="1"/>
</dbReference>
<dbReference type="EMBL" id="SEWF01000007">
    <property type="protein sequence ID" value="RYU96510.1"/>
    <property type="molecule type" value="Genomic_DNA"/>
</dbReference>
<gene>
    <name evidence="6" type="ORF">EWM59_06770</name>
</gene>
<evidence type="ECO:0000313" key="6">
    <source>
        <dbReference type="EMBL" id="RYU96510.1"/>
    </source>
</evidence>
<dbReference type="CDD" id="cd03264">
    <property type="entry name" value="ABC_drug_resistance_like"/>
    <property type="match status" value="1"/>
</dbReference>